<evidence type="ECO:0000313" key="1">
    <source>
        <dbReference type="EMBL" id="SCM51380.1"/>
    </source>
</evidence>
<accession>A0A1C6YX01</accession>
<dbReference type="AlphaFoldDB" id="A0A1C6YX01"/>
<evidence type="ECO:0000313" key="2">
    <source>
        <dbReference type="Proteomes" id="UP000094844"/>
    </source>
</evidence>
<dbReference type="RefSeq" id="WP_072307678.1">
    <property type="nucleotide sequence ID" value="NZ_FMIQ01000010.1"/>
</dbReference>
<proteinExistence type="predicted"/>
<evidence type="ECO:0008006" key="3">
    <source>
        <dbReference type="Google" id="ProtNLM"/>
    </source>
</evidence>
<dbReference type="Proteomes" id="UP000094844">
    <property type="component" value="Unassembled WGS sequence"/>
</dbReference>
<dbReference type="EMBL" id="FMIQ01000010">
    <property type="protein sequence ID" value="SCM51380.1"/>
    <property type="molecule type" value="Genomic_DNA"/>
</dbReference>
<protein>
    <recommendedName>
        <fullName evidence="3">Rap1a immunity protein domain-containing protein</fullName>
    </recommendedName>
</protein>
<reference evidence="1 2" key="1">
    <citation type="submission" date="2016-09" db="EMBL/GenBank/DDBJ databases">
        <authorList>
            <person name="Capua I."/>
            <person name="De Benedictis P."/>
            <person name="Joannis T."/>
            <person name="Lombin L.H."/>
            <person name="Cattoli G."/>
        </authorList>
    </citation>
    <scope>NUCLEOTIDE SEQUENCE [LARGE SCALE GENOMIC DNA]</scope>
    <source>
        <strain evidence="1 2">GB001</strain>
    </source>
</reference>
<sequence>MAKFKETIKLSYILFIITALFSFPCKTAKLNDWGRDHPRAKVTLDYWGEACSTDMGDPVLRGGIIPYFDCQSYLYGMLDTYLSVSKFIPKNQRVCLPKNISPWQILQDTKYIFDVSPTDNNFRKPYNGPNTASVEIIKELYKKYPCK</sequence>
<gene>
    <name evidence="1" type="ORF">BN1044_00842</name>
</gene>
<name>A0A1C6YX01_HAFAL</name>
<organism evidence="1 2">
    <name type="scientific">Hafnia alvei</name>
    <dbReference type="NCBI Taxonomy" id="569"/>
    <lineage>
        <taxon>Bacteria</taxon>
        <taxon>Pseudomonadati</taxon>
        <taxon>Pseudomonadota</taxon>
        <taxon>Gammaproteobacteria</taxon>
        <taxon>Enterobacterales</taxon>
        <taxon>Hafniaceae</taxon>
        <taxon>Hafnia</taxon>
    </lineage>
</organism>